<feature type="compositionally biased region" description="Basic and acidic residues" evidence="1">
    <location>
        <begin position="112"/>
        <end position="122"/>
    </location>
</feature>
<feature type="compositionally biased region" description="Pro residues" evidence="1">
    <location>
        <begin position="206"/>
        <end position="225"/>
    </location>
</feature>
<comment type="caution">
    <text evidence="2">The sequence shown here is derived from an EMBL/GenBank/DDBJ whole genome shotgun (WGS) entry which is preliminary data.</text>
</comment>
<evidence type="ECO:0000313" key="3">
    <source>
        <dbReference type="Proteomes" id="UP000735302"/>
    </source>
</evidence>
<proteinExistence type="predicted"/>
<protein>
    <submittedName>
        <fullName evidence="2">Uncharacterized protein</fullName>
    </submittedName>
</protein>
<feature type="compositionally biased region" description="Basic and acidic residues" evidence="1">
    <location>
        <begin position="152"/>
        <end position="168"/>
    </location>
</feature>
<accession>A0AAV3ZY05</accession>
<dbReference type="EMBL" id="BLXT01002992">
    <property type="protein sequence ID" value="GFN99327.1"/>
    <property type="molecule type" value="Genomic_DNA"/>
</dbReference>
<dbReference type="Proteomes" id="UP000735302">
    <property type="component" value="Unassembled WGS sequence"/>
</dbReference>
<feature type="compositionally biased region" description="Low complexity" evidence="1">
    <location>
        <begin position="192"/>
        <end position="204"/>
    </location>
</feature>
<feature type="compositionally biased region" description="Gly residues" evidence="1">
    <location>
        <begin position="249"/>
        <end position="259"/>
    </location>
</feature>
<sequence length="259" mass="27759">MVELKSNDQAKKLGAIATFLDIPVTVSPHKSLNSSKGVIHSRDLRCCSEEEMVEELTSSKTCPKFLEEQAILRYKAENGGTFQQARKAVVVEIHKTISTRTFASAVKSQLRTKPEALPKDGGRSAPSAPPKGKKAQKDSSAPSPQGAAETEVPAKRKAEKSKRQEAPRETVNSFAPLAMDAEDTITSILGDSSTPSSPRASASPMECPPSPSKPKSPSKYRPPPRPQRRNPKSSVSSLASLPLDPRGPCDGGGEAYKKD</sequence>
<organism evidence="2 3">
    <name type="scientific">Plakobranchus ocellatus</name>
    <dbReference type="NCBI Taxonomy" id="259542"/>
    <lineage>
        <taxon>Eukaryota</taxon>
        <taxon>Metazoa</taxon>
        <taxon>Spiralia</taxon>
        <taxon>Lophotrochozoa</taxon>
        <taxon>Mollusca</taxon>
        <taxon>Gastropoda</taxon>
        <taxon>Heterobranchia</taxon>
        <taxon>Euthyneura</taxon>
        <taxon>Panpulmonata</taxon>
        <taxon>Sacoglossa</taxon>
        <taxon>Placobranchoidea</taxon>
        <taxon>Plakobranchidae</taxon>
        <taxon>Plakobranchus</taxon>
    </lineage>
</organism>
<evidence type="ECO:0000256" key="1">
    <source>
        <dbReference type="SAM" id="MobiDB-lite"/>
    </source>
</evidence>
<evidence type="ECO:0000313" key="2">
    <source>
        <dbReference type="EMBL" id="GFN99327.1"/>
    </source>
</evidence>
<gene>
    <name evidence="2" type="ORF">PoB_002583300</name>
</gene>
<feature type="region of interest" description="Disordered" evidence="1">
    <location>
        <begin position="104"/>
        <end position="259"/>
    </location>
</feature>
<keyword evidence="3" id="KW-1185">Reference proteome</keyword>
<reference evidence="2 3" key="1">
    <citation type="journal article" date="2021" name="Elife">
        <title>Chloroplast acquisition without the gene transfer in kleptoplastic sea slugs, Plakobranchus ocellatus.</title>
        <authorList>
            <person name="Maeda T."/>
            <person name="Takahashi S."/>
            <person name="Yoshida T."/>
            <person name="Shimamura S."/>
            <person name="Takaki Y."/>
            <person name="Nagai Y."/>
            <person name="Toyoda A."/>
            <person name="Suzuki Y."/>
            <person name="Arimoto A."/>
            <person name="Ishii H."/>
            <person name="Satoh N."/>
            <person name="Nishiyama T."/>
            <person name="Hasebe M."/>
            <person name="Maruyama T."/>
            <person name="Minagawa J."/>
            <person name="Obokata J."/>
            <person name="Shigenobu S."/>
        </authorList>
    </citation>
    <scope>NUCLEOTIDE SEQUENCE [LARGE SCALE GENOMIC DNA]</scope>
</reference>
<name>A0AAV3ZY05_9GAST</name>
<dbReference type="AlphaFoldDB" id="A0AAV3ZY05"/>